<dbReference type="OMA" id="RNHHKPT"/>
<dbReference type="GO" id="GO:0005694">
    <property type="term" value="C:chromosome"/>
    <property type="evidence" value="ECO:0007669"/>
    <property type="project" value="InterPro"/>
</dbReference>
<feature type="domain" description="Set2 Rpb1 interacting" evidence="3">
    <location>
        <begin position="395"/>
        <end position="455"/>
    </location>
</feature>
<dbReference type="Proteomes" id="UP001652626">
    <property type="component" value="Chromosome 20"/>
</dbReference>
<dbReference type="Pfam" id="PF08236">
    <property type="entry name" value="SRI"/>
    <property type="match status" value="1"/>
</dbReference>
<evidence type="ECO:0000256" key="2">
    <source>
        <dbReference type="ARBA" id="ARBA00023242"/>
    </source>
</evidence>
<gene>
    <name evidence="5" type="primary">LOC113401659</name>
</gene>
<protein>
    <submittedName>
        <fullName evidence="5">Uncharacterized protein LOC113401659 isoform X1</fullName>
    </submittedName>
</protein>
<dbReference type="InterPro" id="IPR013257">
    <property type="entry name" value="SRI"/>
</dbReference>
<evidence type="ECO:0000313" key="4">
    <source>
        <dbReference type="Proteomes" id="UP001652626"/>
    </source>
</evidence>
<dbReference type="GeneID" id="113401659"/>
<evidence type="ECO:0000256" key="1">
    <source>
        <dbReference type="ARBA" id="ARBA00004123"/>
    </source>
</evidence>
<proteinExistence type="predicted"/>
<accession>A0A8B8IK16</accession>
<dbReference type="OrthoDB" id="6594281at2759"/>
<name>A0A8B8IK16_VANTA</name>
<reference evidence="5" key="1">
    <citation type="submission" date="2025-08" db="UniProtKB">
        <authorList>
            <consortium name="RefSeq"/>
        </authorList>
    </citation>
    <scope>IDENTIFICATION</scope>
    <source>
        <tissue evidence="5">Whole body</tissue>
    </source>
</reference>
<keyword evidence="4" id="KW-1185">Reference proteome</keyword>
<sequence length="470" mass="54811">MEDWESDTIVEQWIRENDDTFMSIPTIESSPHLLISKVRKHYMEYLIKLLSVNYENNQKLQNKNIYLPSAIWRCAKMIEMSAAQASMVVQLYRKSITNVVKDLKKNTNDGLLYKMLNDFLHQAPENEKKTQVTLGMTKDCNCKCSCNQRNIKKILDSPKNVYGIKSKYIPLKNQINKMSISVDQNFMPTPDNLISQIKTETLIDMKSDTSLPEISEKIKMEMQNSDELMQQLEKLFQEDPNDDDLFDGALCEANHSKAIEKNKLISHTESIPEIDKSIQNISISQELETKKPKKKGLDERLELLSGVLVNNMHYPTQDPGSNQSRKSRTSKWLCEEYFQKVKLFELLDQIRDCDRNKLMRIKEMLIELFGEDSDDEGVVSPLEESTEFIVSCKERIAPWVVQILTPYYVKGRIRGKTLFKSLAKHLIKLIYQCSKYPYEYEVQSFVNDFLNSHKMIRCEADFKQFKIENV</sequence>
<evidence type="ECO:0000259" key="3">
    <source>
        <dbReference type="Pfam" id="PF08236"/>
    </source>
</evidence>
<evidence type="ECO:0000313" key="5">
    <source>
        <dbReference type="RefSeq" id="XP_026497438.2"/>
    </source>
</evidence>
<keyword evidence="2" id="KW-0539">Nucleus</keyword>
<dbReference type="AlphaFoldDB" id="A0A8B8IK16"/>
<comment type="subcellular location">
    <subcellularLocation>
        <location evidence="1">Nucleus</location>
    </subcellularLocation>
</comment>
<organism evidence="4 5">
    <name type="scientific">Vanessa tameamea</name>
    <name type="common">Kamehameha butterfly</name>
    <dbReference type="NCBI Taxonomy" id="334116"/>
    <lineage>
        <taxon>Eukaryota</taxon>
        <taxon>Metazoa</taxon>
        <taxon>Ecdysozoa</taxon>
        <taxon>Arthropoda</taxon>
        <taxon>Hexapoda</taxon>
        <taxon>Insecta</taxon>
        <taxon>Pterygota</taxon>
        <taxon>Neoptera</taxon>
        <taxon>Endopterygota</taxon>
        <taxon>Lepidoptera</taxon>
        <taxon>Glossata</taxon>
        <taxon>Ditrysia</taxon>
        <taxon>Papilionoidea</taxon>
        <taxon>Nymphalidae</taxon>
        <taxon>Nymphalinae</taxon>
        <taxon>Vanessa</taxon>
    </lineage>
</organism>
<dbReference type="RefSeq" id="XP_026497438.2">
    <property type="nucleotide sequence ID" value="XM_026641653.2"/>
</dbReference>
<dbReference type="GO" id="GO:0006355">
    <property type="term" value="P:regulation of DNA-templated transcription"/>
    <property type="evidence" value="ECO:0007669"/>
    <property type="project" value="InterPro"/>
</dbReference>